<evidence type="ECO:0000313" key="1">
    <source>
        <dbReference type="EMBL" id="KAI5323518.1"/>
    </source>
</evidence>
<reference evidence="1 2" key="1">
    <citation type="journal article" date="2022" name="G3 (Bethesda)">
        <title>Whole-genome sequence and methylome profiling of the almond [Prunus dulcis (Mill.) D.A. Webb] cultivar 'Nonpareil'.</title>
        <authorList>
            <person name="D'Amico-Willman K.M."/>
            <person name="Ouma W.Z."/>
            <person name="Meulia T."/>
            <person name="Sideli G.M."/>
            <person name="Gradziel T.M."/>
            <person name="Fresnedo-Ramirez J."/>
        </authorList>
    </citation>
    <scope>NUCLEOTIDE SEQUENCE [LARGE SCALE GENOMIC DNA]</scope>
    <source>
        <strain evidence="1">Clone GOH B32 T37-40</strain>
    </source>
</reference>
<accession>A0AAD4VFG9</accession>
<gene>
    <name evidence="1" type="ORF">L3X38_032590</name>
</gene>
<sequence length="139" mass="16486">MTSPEATTYHLNSIMFDHLPLLMYVRPSYWEKRKRQFLFEEMWTIVEGCQETITYALEYEHGTVVEKLKACQGSLWTWNNEQVGRIPTKLWSLQSKLDDIQTRSYSPVVEYKQKNISREMLWKRDGKRCCGSRDSVSHG</sequence>
<name>A0AAD4VFG9_PRUDU</name>
<organism evidence="1 2">
    <name type="scientific">Prunus dulcis</name>
    <name type="common">Almond</name>
    <name type="synonym">Amygdalus dulcis</name>
    <dbReference type="NCBI Taxonomy" id="3755"/>
    <lineage>
        <taxon>Eukaryota</taxon>
        <taxon>Viridiplantae</taxon>
        <taxon>Streptophyta</taxon>
        <taxon>Embryophyta</taxon>
        <taxon>Tracheophyta</taxon>
        <taxon>Spermatophyta</taxon>
        <taxon>Magnoliopsida</taxon>
        <taxon>eudicotyledons</taxon>
        <taxon>Gunneridae</taxon>
        <taxon>Pentapetalae</taxon>
        <taxon>rosids</taxon>
        <taxon>fabids</taxon>
        <taxon>Rosales</taxon>
        <taxon>Rosaceae</taxon>
        <taxon>Amygdaloideae</taxon>
        <taxon>Amygdaleae</taxon>
        <taxon>Prunus</taxon>
    </lineage>
</organism>
<evidence type="ECO:0000313" key="2">
    <source>
        <dbReference type="Proteomes" id="UP001054821"/>
    </source>
</evidence>
<dbReference type="EMBL" id="JAJFAZ020000006">
    <property type="protein sequence ID" value="KAI5323518.1"/>
    <property type="molecule type" value="Genomic_DNA"/>
</dbReference>
<dbReference type="AlphaFoldDB" id="A0AAD4VFG9"/>
<proteinExistence type="predicted"/>
<comment type="caution">
    <text evidence="1">The sequence shown here is derived from an EMBL/GenBank/DDBJ whole genome shotgun (WGS) entry which is preliminary data.</text>
</comment>
<dbReference type="Proteomes" id="UP001054821">
    <property type="component" value="Chromosome 6"/>
</dbReference>
<keyword evidence="2" id="KW-1185">Reference proteome</keyword>
<protein>
    <submittedName>
        <fullName evidence="1">Uncharacterized protein</fullName>
    </submittedName>
</protein>